<dbReference type="EMBL" id="BPLR01006325">
    <property type="protein sequence ID" value="GIY09006.1"/>
    <property type="molecule type" value="Genomic_DNA"/>
</dbReference>
<dbReference type="AlphaFoldDB" id="A0AAV4QKW5"/>
<evidence type="ECO:0000313" key="1">
    <source>
        <dbReference type="EMBL" id="GIY09006.1"/>
    </source>
</evidence>
<evidence type="ECO:0000313" key="2">
    <source>
        <dbReference type="Proteomes" id="UP001054945"/>
    </source>
</evidence>
<reference evidence="1 2" key="1">
    <citation type="submission" date="2021-06" db="EMBL/GenBank/DDBJ databases">
        <title>Caerostris extrusa draft genome.</title>
        <authorList>
            <person name="Kono N."/>
            <person name="Arakawa K."/>
        </authorList>
    </citation>
    <scope>NUCLEOTIDE SEQUENCE [LARGE SCALE GENOMIC DNA]</scope>
</reference>
<sequence>MKGFSTATGKRTNFFLPIFVSLHQRISTSCHPIHKRAFRIISDPFIKLRVFFVAAFSLQSVTSCRSSFPILMHPSTSHRSSEMPEVVSFQFSSNE</sequence>
<protein>
    <submittedName>
        <fullName evidence="1">Uncharacterized protein</fullName>
    </submittedName>
</protein>
<dbReference type="Proteomes" id="UP001054945">
    <property type="component" value="Unassembled WGS sequence"/>
</dbReference>
<gene>
    <name evidence="1" type="ORF">CEXT_219311</name>
</gene>
<keyword evidence="2" id="KW-1185">Reference proteome</keyword>
<proteinExistence type="predicted"/>
<organism evidence="1 2">
    <name type="scientific">Caerostris extrusa</name>
    <name type="common">Bark spider</name>
    <name type="synonym">Caerostris bankana</name>
    <dbReference type="NCBI Taxonomy" id="172846"/>
    <lineage>
        <taxon>Eukaryota</taxon>
        <taxon>Metazoa</taxon>
        <taxon>Ecdysozoa</taxon>
        <taxon>Arthropoda</taxon>
        <taxon>Chelicerata</taxon>
        <taxon>Arachnida</taxon>
        <taxon>Araneae</taxon>
        <taxon>Araneomorphae</taxon>
        <taxon>Entelegynae</taxon>
        <taxon>Araneoidea</taxon>
        <taxon>Araneidae</taxon>
        <taxon>Caerostris</taxon>
    </lineage>
</organism>
<comment type="caution">
    <text evidence="1">The sequence shown here is derived from an EMBL/GenBank/DDBJ whole genome shotgun (WGS) entry which is preliminary data.</text>
</comment>
<name>A0AAV4QKW5_CAEEX</name>
<accession>A0AAV4QKW5</accession>